<gene>
    <name evidence="1" type="ORF">KS407_19225</name>
</gene>
<comment type="caution">
    <text evidence="1">The sequence shown here is derived from an EMBL/GenBank/DDBJ whole genome shotgun (WGS) entry which is preliminary data.</text>
</comment>
<accession>A0ABS6JY91</accession>
<evidence type="ECO:0000313" key="1">
    <source>
        <dbReference type="EMBL" id="MBU9723553.1"/>
    </source>
</evidence>
<dbReference type="Proteomes" id="UP000790580">
    <property type="component" value="Unassembled WGS sequence"/>
</dbReference>
<dbReference type="EMBL" id="JAHQCR010000082">
    <property type="protein sequence ID" value="MBU9723553.1"/>
    <property type="molecule type" value="Genomic_DNA"/>
</dbReference>
<organism evidence="1 2">
    <name type="scientific">Evansella alkalicola</name>
    <dbReference type="NCBI Taxonomy" id="745819"/>
    <lineage>
        <taxon>Bacteria</taxon>
        <taxon>Bacillati</taxon>
        <taxon>Bacillota</taxon>
        <taxon>Bacilli</taxon>
        <taxon>Bacillales</taxon>
        <taxon>Bacillaceae</taxon>
        <taxon>Evansella</taxon>
    </lineage>
</organism>
<protein>
    <submittedName>
        <fullName evidence="1">YezD family protein</fullName>
    </submittedName>
</protein>
<reference evidence="1 2" key="1">
    <citation type="submission" date="2021-06" db="EMBL/GenBank/DDBJ databases">
        <title>Bacillus sp. RD4P76, an endophyte from a halophyte.</title>
        <authorList>
            <person name="Sun J.-Q."/>
        </authorList>
    </citation>
    <scope>NUCLEOTIDE SEQUENCE [LARGE SCALE GENOMIC DNA]</scope>
    <source>
        <strain evidence="1 2">JCM 17098</strain>
    </source>
</reference>
<dbReference type="InterPro" id="IPR018743">
    <property type="entry name" value="DUF2292"/>
</dbReference>
<sequence>MLNKNEAIYIEELKKLIEKIEYGSITITIHNNEITQIDATEKKRFDKPKNNN</sequence>
<evidence type="ECO:0000313" key="2">
    <source>
        <dbReference type="Proteomes" id="UP000790580"/>
    </source>
</evidence>
<name>A0ABS6JY91_9BACI</name>
<proteinExistence type="predicted"/>
<keyword evidence="2" id="KW-1185">Reference proteome</keyword>
<dbReference type="Pfam" id="PF10055">
    <property type="entry name" value="DUF2292"/>
    <property type="match status" value="1"/>
</dbReference>